<keyword evidence="1" id="KW-0175">Coiled coil</keyword>
<reference evidence="2 3" key="1">
    <citation type="journal article" date="2015" name="Infect. Genet. Evol.">
        <title>Genomic sequences of six botulinum neurotoxin-producing strains representing three clostridial species illustrate the mobility and diversity of botulinum neurotoxin genes.</title>
        <authorList>
            <person name="Smith T.J."/>
            <person name="Hill K.K."/>
            <person name="Xie G."/>
            <person name="Foley B.T."/>
            <person name="Williamson C.H."/>
            <person name="Foster J.T."/>
            <person name="Johnson S.L."/>
            <person name="Chertkov O."/>
            <person name="Teshima H."/>
            <person name="Gibbons H.S."/>
            <person name="Johnsky L.A."/>
            <person name="Karavis M.A."/>
            <person name="Smith L.A."/>
        </authorList>
    </citation>
    <scope>NUCLEOTIDE SEQUENCE [LARGE SCALE GENOMIC DNA]</scope>
    <source>
        <strain evidence="2 3">CDC 2741</strain>
    </source>
</reference>
<name>A0A0C1U6I0_9CLOT</name>
<evidence type="ECO:0000313" key="3">
    <source>
        <dbReference type="Proteomes" id="UP000031366"/>
    </source>
</evidence>
<protein>
    <recommendedName>
        <fullName evidence="4">Archaeal/vacuolar-type H+-ATPase subunit H</fullName>
    </recommendedName>
</protein>
<feature type="coiled-coil region" evidence="1">
    <location>
        <begin position="69"/>
        <end position="124"/>
    </location>
</feature>
<sequence length="188" mass="21430">MDKKVNNILELIDYLEQTVKTSSNLLGKVSLNKKEMLNIISELKADLPEQFLEAKEVVEAREQILSTARREAEAIREDAKRRIQRELENSDVIRAAEHKANGILQEANAEAREVKLEANKYAKELKASVLNYADETLSNLQKEIDINGEAIIIKINKEVDTMLRNMHKEITSTTSIVRENIKDLGNMK</sequence>
<keyword evidence="3" id="KW-1185">Reference proteome</keyword>
<dbReference type="OrthoDB" id="1905420at2"/>
<dbReference type="AlphaFoldDB" id="A0A0C1U6I0"/>
<comment type="caution">
    <text evidence="2">The sequence shown here is derived from an EMBL/GenBank/DDBJ whole genome shotgun (WGS) entry which is preliminary data.</text>
</comment>
<gene>
    <name evidence="2" type="ORF">U732_1062</name>
</gene>
<dbReference type="EMBL" id="AYSO01000015">
    <property type="protein sequence ID" value="KIE47368.1"/>
    <property type="molecule type" value="Genomic_DNA"/>
</dbReference>
<evidence type="ECO:0000256" key="1">
    <source>
        <dbReference type="SAM" id="Coils"/>
    </source>
</evidence>
<organism evidence="2 3">
    <name type="scientific">Clostridium argentinense CDC 2741</name>
    <dbReference type="NCBI Taxonomy" id="1418104"/>
    <lineage>
        <taxon>Bacteria</taxon>
        <taxon>Bacillati</taxon>
        <taxon>Bacillota</taxon>
        <taxon>Clostridia</taxon>
        <taxon>Eubacteriales</taxon>
        <taxon>Clostridiaceae</taxon>
        <taxon>Clostridium</taxon>
    </lineage>
</organism>
<accession>A0A0C1U6I0</accession>
<evidence type="ECO:0000313" key="2">
    <source>
        <dbReference type="EMBL" id="KIE47368.1"/>
    </source>
</evidence>
<proteinExistence type="predicted"/>
<dbReference type="Proteomes" id="UP000031366">
    <property type="component" value="Unassembled WGS sequence"/>
</dbReference>
<dbReference type="STRING" id="29341.RSJ17_14845"/>
<dbReference type="RefSeq" id="WP_039631808.1">
    <property type="nucleotide sequence ID" value="NZ_AYSO01000015.1"/>
</dbReference>
<evidence type="ECO:0008006" key="4">
    <source>
        <dbReference type="Google" id="ProtNLM"/>
    </source>
</evidence>